<keyword evidence="9 13" id="KW-0408">Iron</keyword>
<dbReference type="AlphaFoldDB" id="A0A914EE98"/>
<feature type="binding site" evidence="12">
    <location>
        <position position="118"/>
    </location>
    <ligand>
        <name>substrate</name>
    </ligand>
</feature>
<evidence type="ECO:0000313" key="17">
    <source>
        <dbReference type="WBParaSite" id="ACRNAN_scaffold7692.g6689.t1"/>
    </source>
</evidence>
<organism evidence="15 17">
    <name type="scientific">Acrobeloides nanus</name>
    <dbReference type="NCBI Taxonomy" id="290746"/>
    <lineage>
        <taxon>Eukaryota</taxon>
        <taxon>Metazoa</taxon>
        <taxon>Ecdysozoa</taxon>
        <taxon>Nematoda</taxon>
        <taxon>Chromadorea</taxon>
        <taxon>Rhabditida</taxon>
        <taxon>Tylenchina</taxon>
        <taxon>Cephalobomorpha</taxon>
        <taxon>Cephaloboidea</taxon>
        <taxon>Cephalobidae</taxon>
        <taxon>Acrobeloides</taxon>
    </lineage>
</organism>
<evidence type="ECO:0000256" key="10">
    <source>
        <dbReference type="ARBA" id="ARBA00029668"/>
    </source>
</evidence>
<dbReference type="WBParaSite" id="ACRNAN_scaffold7692.g6689.t1">
    <property type="protein sequence ID" value="ACRNAN_scaffold7692.g6689.t1"/>
    <property type="gene ID" value="ACRNAN_scaffold7692.g6689"/>
</dbReference>
<dbReference type="PANTHER" id="PTHR12588">
    <property type="entry name" value="MYOINOSITOL OXYGENASE"/>
    <property type="match status" value="1"/>
</dbReference>
<evidence type="ECO:0000256" key="1">
    <source>
        <dbReference type="ARBA" id="ARBA00004496"/>
    </source>
</evidence>
<comment type="subcellular location">
    <subcellularLocation>
        <location evidence="1 14">Cytoplasm</location>
    </subcellularLocation>
</comment>
<dbReference type="WBParaSite" id="ACRNAN_scaffold5563.g9323.t1">
    <property type="protein sequence ID" value="ACRNAN_scaffold5563.g9323.t1"/>
    <property type="gene ID" value="ACRNAN_scaffold5563.g9323"/>
</dbReference>
<feature type="binding site" evidence="13">
    <location>
        <position position="89"/>
    </location>
    <ligand>
        <name>Fe cation</name>
        <dbReference type="ChEBI" id="CHEBI:24875"/>
        <label>1</label>
    </ligand>
</feature>
<keyword evidence="6 14" id="KW-0963">Cytoplasm</keyword>
<feature type="binding site" evidence="13">
    <location>
        <position position="212"/>
    </location>
    <ligand>
        <name>Fe cation</name>
        <dbReference type="ChEBI" id="CHEBI:24875"/>
        <label>1</label>
    </ligand>
</feature>
<proteinExistence type="inferred from homology"/>
<feature type="binding site" evidence="13">
    <location>
        <position position="245"/>
    </location>
    <ligand>
        <name>Fe cation</name>
        <dbReference type="ChEBI" id="CHEBI:24875"/>
        <label>1</label>
    </ligand>
</feature>
<evidence type="ECO:0000256" key="11">
    <source>
        <dbReference type="ARBA" id="ARBA00048271"/>
    </source>
</evidence>
<comment type="cofactor">
    <cofactor evidence="13 14">
        <name>Fe cation</name>
        <dbReference type="ChEBI" id="CHEBI:24875"/>
    </cofactor>
    <text evidence="13 14">Binds 2 iron ions per subunit.</text>
</comment>
<dbReference type="GO" id="GO:0019310">
    <property type="term" value="P:inositol catabolic process"/>
    <property type="evidence" value="ECO:0007669"/>
    <property type="project" value="UniProtKB-UniRule"/>
</dbReference>
<evidence type="ECO:0000256" key="6">
    <source>
        <dbReference type="ARBA" id="ARBA00022490"/>
    </source>
</evidence>
<keyword evidence="8 14" id="KW-0560">Oxidoreductase</keyword>
<protein>
    <recommendedName>
        <fullName evidence="5 14">Inositol oxygenase</fullName>
        <ecNumber evidence="4 14">1.13.99.1</ecNumber>
    </recommendedName>
    <alternativeName>
        <fullName evidence="10 14">Myo-inositol oxygenase</fullName>
    </alternativeName>
</protein>
<comment type="pathway">
    <text evidence="2 14">Polyol metabolism; myo-inositol degradation into D-glucuronate; D-glucuronate from myo-inositol: step 1/1.</text>
</comment>
<feature type="binding site" evidence="13">
    <location>
        <position position="115"/>
    </location>
    <ligand>
        <name>Fe cation</name>
        <dbReference type="ChEBI" id="CHEBI:24875"/>
        <label>1</label>
    </ligand>
</feature>
<dbReference type="GO" id="GO:0050113">
    <property type="term" value="F:inositol oxygenase activity"/>
    <property type="evidence" value="ECO:0007669"/>
    <property type="project" value="UniProtKB-UniRule"/>
</dbReference>
<evidence type="ECO:0000256" key="8">
    <source>
        <dbReference type="ARBA" id="ARBA00023002"/>
    </source>
</evidence>
<evidence type="ECO:0000256" key="14">
    <source>
        <dbReference type="RuleBase" id="RU367039"/>
    </source>
</evidence>
<keyword evidence="7 13" id="KW-0479">Metal-binding</keyword>
<dbReference type="Proteomes" id="UP000887540">
    <property type="component" value="Unplaced"/>
</dbReference>
<feature type="binding site" evidence="13">
    <location>
        <position position="185"/>
    </location>
    <ligand>
        <name>Fe cation</name>
        <dbReference type="ChEBI" id="CHEBI:24875"/>
        <label>1</label>
    </ligand>
</feature>
<evidence type="ECO:0000256" key="12">
    <source>
        <dbReference type="PIRSR" id="PIRSR607828-1"/>
    </source>
</evidence>
<dbReference type="PANTHER" id="PTHR12588:SF0">
    <property type="entry name" value="INOSITOL OXYGENASE"/>
    <property type="match status" value="1"/>
</dbReference>
<evidence type="ECO:0000313" key="16">
    <source>
        <dbReference type="WBParaSite" id="ACRNAN_scaffold5563.g9323.t1"/>
    </source>
</evidence>
<dbReference type="Pfam" id="PF05153">
    <property type="entry name" value="MIOX"/>
    <property type="match status" value="1"/>
</dbReference>
<evidence type="ECO:0000256" key="5">
    <source>
        <dbReference type="ARBA" id="ARBA00019269"/>
    </source>
</evidence>
<comment type="catalytic activity">
    <reaction evidence="11 14">
        <text>myo-inositol + O2 = D-glucuronate + H2O + H(+)</text>
        <dbReference type="Rhea" id="RHEA:23696"/>
        <dbReference type="ChEBI" id="CHEBI:15377"/>
        <dbReference type="ChEBI" id="CHEBI:15378"/>
        <dbReference type="ChEBI" id="CHEBI:15379"/>
        <dbReference type="ChEBI" id="CHEBI:17268"/>
        <dbReference type="ChEBI" id="CHEBI:58720"/>
        <dbReference type="EC" id="1.13.99.1"/>
    </reaction>
</comment>
<dbReference type="GO" id="GO:0005506">
    <property type="term" value="F:iron ion binding"/>
    <property type="evidence" value="ECO:0007669"/>
    <property type="project" value="InterPro"/>
</dbReference>
<sequence>MSLDVLPIGKPAEEFRKYESEPTTKLQQCVKNFYYQQHRHQTVDFVKEMKEKWLKFNHAEMPILEALDLLQQLFDESDPDLEDTPNIVHAYQTAERMRELFPDRPWLHLTGLIHDLGKVMAVWGEVQYAVVGDTYPVGCLPSETIVYGLESFKGNPDLENPKYNTKLGMYEEHCGIDKLLMSWSHDEYLYQVLINHPTCKLPEEALYAIRFHSFYPYTKSGAYRYFESEKDKEMYKWIMELNGSDLYSKSDEPPKIEELKPYYQKLIDEYVPGNVKW</sequence>
<comment type="similarity">
    <text evidence="3 14">Belongs to the myo-inositol oxygenase family.</text>
</comment>
<evidence type="ECO:0000256" key="7">
    <source>
        <dbReference type="ARBA" id="ARBA00022723"/>
    </source>
</evidence>
<dbReference type="InterPro" id="IPR007828">
    <property type="entry name" value="Inositol_oxygenase"/>
</dbReference>
<keyword evidence="15" id="KW-1185">Reference proteome</keyword>
<evidence type="ECO:0000256" key="4">
    <source>
        <dbReference type="ARBA" id="ARBA00011919"/>
    </source>
</evidence>
<feature type="binding site" evidence="12">
    <location>
        <begin position="212"/>
        <end position="213"/>
    </location>
    <ligand>
        <name>substrate</name>
    </ligand>
</feature>
<feature type="binding site" evidence="12">
    <location>
        <position position="16"/>
    </location>
    <ligand>
        <name>substrate</name>
    </ligand>
</feature>
<evidence type="ECO:0000256" key="2">
    <source>
        <dbReference type="ARBA" id="ARBA00005167"/>
    </source>
</evidence>
<evidence type="ECO:0000256" key="9">
    <source>
        <dbReference type="ARBA" id="ARBA00023004"/>
    </source>
</evidence>
<feature type="binding site" evidence="12">
    <location>
        <begin position="132"/>
        <end position="133"/>
    </location>
    <ligand>
        <name>substrate</name>
    </ligand>
</feature>
<feature type="binding site" evidence="12">
    <location>
        <begin position="75"/>
        <end position="77"/>
    </location>
    <ligand>
        <name>substrate</name>
    </ligand>
</feature>
<evidence type="ECO:0000256" key="13">
    <source>
        <dbReference type="PIRSR" id="PIRSR607828-2"/>
    </source>
</evidence>
<dbReference type="SUPFAM" id="SSF109604">
    <property type="entry name" value="HD-domain/PDEase-like"/>
    <property type="match status" value="1"/>
</dbReference>
<dbReference type="GO" id="GO:0005737">
    <property type="term" value="C:cytoplasm"/>
    <property type="evidence" value="ECO:0007669"/>
    <property type="project" value="UniProtKB-SubCell"/>
</dbReference>
<evidence type="ECO:0000313" key="15">
    <source>
        <dbReference type="Proteomes" id="UP000887540"/>
    </source>
</evidence>
<dbReference type="EC" id="1.13.99.1" evidence="4 14"/>
<reference evidence="16 17" key="1">
    <citation type="submission" date="2022-11" db="UniProtKB">
        <authorList>
            <consortium name="WormBaseParasite"/>
        </authorList>
    </citation>
    <scope>IDENTIFICATION</scope>
</reference>
<accession>A0A914EE98</accession>
<evidence type="ECO:0000256" key="3">
    <source>
        <dbReference type="ARBA" id="ARBA00005286"/>
    </source>
</evidence>
<name>A0A914EE98_9BILA</name>
<feature type="binding site" evidence="13">
    <location>
        <position position="114"/>
    </location>
    <ligand>
        <name>Fe cation</name>
        <dbReference type="ChEBI" id="CHEBI:24875"/>
        <label>1</label>
    </ligand>
</feature>